<accession>A0ABP1CUM2</accession>
<dbReference type="Proteomes" id="UP001497453">
    <property type="component" value="Chromosome 10"/>
</dbReference>
<evidence type="ECO:0000313" key="3">
    <source>
        <dbReference type="Proteomes" id="UP001497453"/>
    </source>
</evidence>
<feature type="compositionally biased region" description="Low complexity" evidence="1">
    <location>
        <begin position="131"/>
        <end position="149"/>
    </location>
</feature>
<keyword evidence="3" id="KW-1185">Reference proteome</keyword>
<feature type="region of interest" description="Disordered" evidence="1">
    <location>
        <begin position="131"/>
        <end position="151"/>
    </location>
</feature>
<organism evidence="2 3">
    <name type="scientific">Somion occarium</name>
    <dbReference type="NCBI Taxonomy" id="3059160"/>
    <lineage>
        <taxon>Eukaryota</taxon>
        <taxon>Fungi</taxon>
        <taxon>Dikarya</taxon>
        <taxon>Basidiomycota</taxon>
        <taxon>Agaricomycotina</taxon>
        <taxon>Agaricomycetes</taxon>
        <taxon>Polyporales</taxon>
        <taxon>Cerrenaceae</taxon>
        <taxon>Somion</taxon>
    </lineage>
</organism>
<feature type="compositionally biased region" description="Polar residues" evidence="1">
    <location>
        <begin position="1"/>
        <end position="12"/>
    </location>
</feature>
<sequence>MHNNVRIMNSSFRHAKVQAKPRTQHKQQTENHKKPVNGRQGMNYSSVSFSDFFLITLTGDKSLALVQQKIHKNKRTITRNLTGRQPTIWEHGDNLQTQYNLPSTLIAHNSIRALQNAEKMTLIPTLTPRNTLTLTSSHSRSGTSHYSSTPNPISAPSSGLLTYISSPADATLHLLRSVSLAPKVPVYLRLRGEDGTMSTLRIEKQKINLPHATTLFSHSSFAFGNPSSAMTRSSSSIAFWRC</sequence>
<name>A0ABP1CUM2_9APHY</name>
<evidence type="ECO:0000256" key="1">
    <source>
        <dbReference type="SAM" id="MobiDB-lite"/>
    </source>
</evidence>
<feature type="compositionally biased region" description="Basic residues" evidence="1">
    <location>
        <begin position="13"/>
        <end position="25"/>
    </location>
</feature>
<evidence type="ECO:0000313" key="2">
    <source>
        <dbReference type="EMBL" id="CAL1698509.1"/>
    </source>
</evidence>
<protein>
    <submittedName>
        <fullName evidence="2">Uncharacterized protein</fullName>
    </submittedName>
</protein>
<feature type="region of interest" description="Disordered" evidence="1">
    <location>
        <begin position="1"/>
        <end position="41"/>
    </location>
</feature>
<proteinExistence type="predicted"/>
<reference evidence="3" key="1">
    <citation type="submission" date="2024-04" db="EMBL/GenBank/DDBJ databases">
        <authorList>
            <person name="Shaw F."/>
            <person name="Minotto A."/>
        </authorList>
    </citation>
    <scope>NUCLEOTIDE SEQUENCE [LARGE SCALE GENOMIC DNA]</scope>
</reference>
<gene>
    <name evidence="2" type="ORF">GFSPODELE1_LOCUS2183</name>
</gene>
<dbReference type="EMBL" id="OZ037953">
    <property type="protein sequence ID" value="CAL1698509.1"/>
    <property type="molecule type" value="Genomic_DNA"/>
</dbReference>